<gene>
    <name evidence="1" type="ORF">GDO78_013255</name>
</gene>
<dbReference type="AlphaFoldDB" id="A0A8J6EXY9"/>
<proteinExistence type="predicted"/>
<evidence type="ECO:0000313" key="1">
    <source>
        <dbReference type="EMBL" id="KAG9478148.1"/>
    </source>
</evidence>
<reference evidence="1" key="1">
    <citation type="thesis" date="2020" institute="ProQuest LLC" country="789 East Eisenhower Parkway, Ann Arbor, MI, USA">
        <title>Comparative Genomics and Chromosome Evolution.</title>
        <authorList>
            <person name="Mudd A.B."/>
        </authorList>
    </citation>
    <scope>NUCLEOTIDE SEQUENCE</scope>
    <source>
        <strain evidence="1">HN-11 Male</strain>
        <tissue evidence="1">Kidney and liver</tissue>
    </source>
</reference>
<name>A0A8J6EXY9_ELECQ</name>
<evidence type="ECO:0000313" key="2">
    <source>
        <dbReference type="Proteomes" id="UP000770717"/>
    </source>
</evidence>
<comment type="caution">
    <text evidence="1">The sequence shown here is derived from an EMBL/GenBank/DDBJ whole genome shotgun (WGS) entry which is preliminary data.</text>
</comment>
<sequence length="89" mass="9921">MLRTIAVDPKEALYKNPNGLLLWCWNFPPWTEGPGAYFQTLSVPLGPIPQPLLANNTPLWIGEFCTGSHHPEATWMRPIRTGLPSPRAA</sequence>
<accession>A0A8J6EXY9</accession>
<dbReference type="Proteomes" id="UP000770717">
    <property type="component" value="Unassembled WGS sequence"/>
</dbReference>
<organism evidence="1 2">
    <name type="scientific">Eleutherodactylus coqui</name>
    <name type="common">Puerto Rican coqui</name>
    <dbReference type="NCBI Taxonomy" id="57060"/>
    <lineage>
        <taxon>Eukaryota</taxon>
        <taxon>Metazoa</taxon>
        <taxon>Chordata</taxon>
        <taxon>Craniata</taxon>
        <taxon>Vertebrata</taxon>
        <taxon>Euteleostomi</taxon>
        <taxon>Amphibia</taxon>
        <taxon>Batrachia</taxon>
        <taxon>Anura</taxon>
        <taxon>Neobatrachia</taxon>
        <taxon>Hyloidea</taxon>
        <taxon>Eleutherodactylidae</taxon>
        <taxon>Eleutherodactylinae</taxon>
        <taxon>Eleutherodactylus</taxon>
        <taxon>Eleutherodactylus</taxon>
    </lineage>
</organism>
<keyword evidence="2" id="KW-1185">Reference proteome</keyword>
<dbReference type="EMBL" id="WNTK01000009">
    <property type="protein sequence ID" value="KAG9478148.1"/>
    <property type="molecule type" value="Genomic_DNA"/>
</dbReference>
<protein>
    <submittedName>
        <fullName evidence="1">Uncharacterized protein</fullName>
    </submittedName>
</protein>